<accession>A0ACB8R749</accession>
<sequence>MSDTKDRSRSRGRDLQQSTGRGGAGNIVHDLSNSRERARDGPDDFSPTRGREPISFRDPTEIISTGRGGAGNIRSPSREPSGSRFRENLENERLVHNIDVLHETGVHSSGRGGLGNISKASPSPGRSGDAAHEPVASTGRGGAGNIIHTQADLQDVDDAERAAHLHATGIHSTGRGGTANLTSTPPPGPEHAHFAAGVDDTHPHSSGRGGSGNISRSGSRAASRDPAHKCVSLSPSSVNWCVCDSDAGSFAL</sequence>
<evidence type="ECO:0000313" key="2">
    <source>
        <dbReference type="Proteomes" id="UP000814033"/>
    </source>
</evidence>
<dbReference type="Proteomes" id="UP000814033">
    <property type="component" value="Unassembled WGS sequence"/>
</dbReference>
<organism evidence="1 2">
    <name type="scientific">Auriscalpium vulgare</name>
    <dbReference type="NCBI Taxonomy" id="40419"/>
    <lineage>
        <taxon>Eukaryota</taxon>
        <taxon>Fungi</taxon>
        <taxon>Dikarya</taxon>
        <taxon>Basidiomycota</taxon>
        <taxon>Agaricomycotina</taxon>
        <taxon>Agaricomycetes</taxon>
        <taxon>Russulales</taxon>
        <taxon>Auriscalpiaceae</taxon>
        <taxon>Auriscalpium</taxon>
    </lineage>
</organism>
<reference evidence="1" key="2">
    <citation type="journal article" date="2022" name="New Phytol.">
        <title>Evolutionary transition to the ectomycorrhizal habit in the genomes of a hyperdiverse lineage of mushroom-forming fungi.</title>
        <authorList>
            <person name="Looney B."/>
            <person name="Miyauchi S."/>
            <person name="Morin E."/>
            <person name="Drula E."/>
            <person name="Courty P.E."/>
            <person name="Kohler A."/>
            <person name="Kuo A."/>
            <person name="LaButti K."/>
            <person name="Pangilinan J."/>
            <person name="Lipzen A."/>
            <person name="Riley R."/>
            <person name="Andreopoulos W."/>
            <person name="He G."/>
            <person name="Johnson J."/>
            <person name="Nolan M."/>
            <person name="Tritt A."/>
            <person name="Barry K.W."/>
            <person name="Grigoriev I.V."/>
            <person name="Nagy L.G."/>
            <person name="Hibbett D."/>
            <person name="Henrissat B."/>
            <person name="Matheny P.B."/>
            <person name="Labbe J."/>
            <person name="Martin F.M."/>
        </authorList>
    </citation>
    <scope>NUCLEOTIDE SEQUENCE</scope>
    <source>
        <strain evidence="1">FP105234-sp</strain>
    </source>
</reference>
<name>A0ACB8R749_9AGAM</name>
<reference evidence="1" key="1">
    <citation type="submission" date="2021-02" db="EMBL/GenBank/DDBJ databases">
        <authorList>
            <consortium name="DOE Joint Genome Institute"/>
            <person name="Ahrendt S."/>
            <person name="Looney B.P."/>
            <person name="Miyauchi S."/>
            <person name="Morin E."/>
            <person name="Drula E."/>
            <person name="Courty P.E."/>
            <person name="Chicoki N."/>
            <person name="Fauchery L."/>
            <person name="Kohler A."/>
            <person name="Kuo A."/>
            <person name="Labutti K."/>
            <person name="Pangilinan J."/>
            <person name="Lipzen A."/>
            <person name="Riley R."/>
            <person name="Andreopoulos W."/>
            <person name="He G."/>
            <person name="Johnson J."/>
            <person name="Barry K.W."/>
            <person name="Grigoriev I.V."/>
            <person name="Nagy L."/>
            <person name="Hibbett D."/>
            <person name="Henrissat B."/>
            <person name="Matheny P.B."/>
            <person name="Labbe J."/>
            <person name="Martin F."/>
        </authorList>
    </citation>
    <scope>NUCLEOTIDE SEQUENCE</scope>
    <source>
        <strain evidence="1">FP105234-sp</strain>
    </source>
</reference>
<keyword evidence="2" id="KW-1185">Reference proteome</keyword>
<dbReference type="EMBL" id="MU276241">
    <property type="protein sequence ID" value="KAI0039984.1"/>
    <property type="molecule type" value="Genomic_DNA"/>
</dbReference>
<proteinExistence type="predicted"/>
<gene>
    <name evidence="1" type="ORF">FA95DRAFT_1503503</name>
</gene>
<protein>
    <submittedName>
        <fullName evidence="1">Uncharacterized protein</fullName>
    </submittedName>
</protein>
<evidence type="ECO:0000313" key="1">
    <source>
        <dbReference type="EMBL" id="KAI0039984.1"/>
    </source>
</evidence>
<comment type="caution">
    <text evidence="1">The sequence shown here is derived from an EMBL/GenBank/DDBJ whole genome shotgun (WGS) entry which is preliminary data.</text>
</comment>